<dbReference type="RefSeq" id="XP_057442893.1">
    <property type="nucleotide sequence ID" value="XM_057586910.1"/>
</dbReference>
<dbReference type="FunFam" id="2.30.170.20:FF:000001">
    <property type="entry name" value="probable ribosome biogenesis protein RLP24"/>
    <property type="match status" value="1"/>
</dbReference>
<sequence length="168" mass="20186">MRLEKCWFCSSTVYPGHGIQFVRNDAKIFRFCRSKCHKNFKMKRNPRKVKWTKAYRRVHGKDMTKDSTFEFERKRNRPERYDRNVKEDVLKAIPKIAKIRAIREETHHKKMKQGKHEKLRREAEKELKQGINMVKAPSVFQQDPSYTLPAIKVKVSQQKSVENHPMEE</sequence>
<dbReference type="SUPFAM" id="SSF57716">
    <property type="entry name" value="Glucocorticoid receptor-like (DNA-binding domain)"/>
    <property type="match status" value="1"/>
</dbReference>
<evidence type="ECO:0000256" key="2">
    <source>
        <dbReference type="ARBA" id="ARBA00005647"/>
    </source>
</evidence>
<evidence type="ECO:0000259" key="5">
    <source>
        <dbReference type="SMART" id="SM00746"/>
    </source>
</evidence>
<keyword evidence="3" id="KW-0690">Ribosome biogenesis</keyword>
<dbReference type="GeneID" id="130734469"/>
<evidence type="ECO:0000256" key="3">
    <source>
        <dbReference type="ARBA" id="ARBA00022517"/>
    </source>
</evidence>
<reference evidence="6" key="1">
    <citation type="submission" date="2012-05" db="EMBL/GenBank/DDBJ databases">
        <authorList>
            <person name="Krishnakumar V."/>
            <person name="Cheung F."/>
            <person name="Xiao Y."/>
            <person name="Chan A."/>
            <person name="Moskal W.A."/>
            <person name="Town C.D."/>
        </authorList>
    </citation>
    <scope>NUCLEOTIDE SEQUENCE</scope>
</reference>
<dbReference type="OrthoDB" id="10262490at2759"/>
<accession>I3SQ61</accession>
<comment type="similarity">
    <text evidence="2">Belongs to the eukaryotic ribosomal protein eL24 family.</text>
</comment>
<dbReference type="InterPro" id="IPR056366">
    <property type="entry name" value="Ribosomal_eL24"/>
</dbReference>
<dbReference type="CDD" id="cd00472">
    <property type="entry name" value="Ribosomal_L24e_L24"/>
    <property type="match status" value="1"/>
</dbReference>
<dbReference type="EMBL" id="BT142609">
    <property type="protein sequence ID" value="AFK42403.1"/>
    <property type="molecule type" value="mRNA"/>
</dbReference>
<keyword evidence="4" id="KW-0539">Nucleus</keyword>
<protein>
    <recommendedName>
        <fullName evidence="5">TRASH domain-containing protein</fullName>
    </recommendedName>
</protein>
<evidence type="ECO:0000313" key="6">
    <source>
        <dbReference type="EMBL" id="AFK42403.1"/>
    </source>
</evidence>
<dbReference type="GO" id="GO:0042273">
    <property type="term" value="P:ribosomal large subunit biogenesis"/>
    <property type="evidence" value="ECO:0007669"/>
    <property type="project" value="TreeGrafter"/>
</dbReference>
<comment type="subcellular location">
    <subcellularLocation>
        <location evidence="1">Nucleus</location>
    </subcellularLocation>
</comment>
<name>I3SQ61_LOTJA</name>
<dbReference type="InterPro" id="IPR023442">
    <property type="entry name" value="Ribosomal_eL24_CS"/>
</dbReference>
<dbReference type="AlphaFoldDB" id="I3SQ61"/>
<dbReference type="InterPro" id="IPR038630">
    <property type="entry name" value="L24e/L24_sf"/>
</dbReference>
<dbReference type="RefSeq" id="XP_057442892.1">
    <property type="nucleotide sequence ID" value="XM_057586909.1"/>
</dbReference>
<dbReference type="InterPro" id="IPR011017">
    <property type="entry name" value="TRASH_dom"/>
</dbReference>
<dbReference type="GO" id="GO:0005730">
    <property type="term" value="C:nucleolus"/>
    <property type="evidence" value="ECO:0007669"/>
    <property type="project" value="TreeGrafter"/>
</dbReference>
<dbReference type="GO" id="GO:0003735">
    <property type="term" value="F:structural constituent of ribosome"/>
    <property type="evidence" value="ECO:0007669"/>
    <property type="project" value="InterPro"/>
</dbReference>
<dbReference type="Gene3D" id="2.30.170.20">
    <property type="entry name" value="Ribosomal protein L24e"/>
    <property type="match status" value="1"/>
</dbReference>
<dbReference type="PANTHER" id="PTHR10792">
    <property type="entry name" value="60S RIBOSOMAL PROTEIN L24"/>
    <property type="match status" value="1"/>
</dbReference>
<dbReference type="InterPro" id="IPR000988">
    <property type="entry name" value="Ribosomal_eL24-rel_N"/>
</dbReference>
<dbReference type="SMART" id="SM00746">
    <property type="entry name" value="TRASH"/>
    <property type="match status" value="1"/>
</dbReference>
<dbReference type="Pfam" id="PF01246">
    <property type="entry name" value="Ribosomal_L24e"/>
    <property type="match status" value="1"/>
</dbReference>
<dbReference type="GeneID" id="130734472"/>
<organism evidence="6">
    <name type="scientific">Lotus japonicus</name>
    <name type="common">Lotus corniculatus var. japonicus</name>
    <dbReference type="NCBI Taxonomy" id="34305"/>
    <lineage>
        <taxon>Eukaryota</taxon>
        <taxon>Viridiplantae</taxon>
        <taxon>Streptophyta</taxon>
        <taxon>Embryophyta</taxon>
        <taxon>Tracheophyta</taxon>
        <taxon>Spermatophyta</taxon>
        <taxon>Magnoliopsida</taxon>
        <taxon>eudicotyledons</taxon>
        <taxon>Gunneridae</taxon>
        <taxon>Pentapetalae</taxon>
        <taxon>rosids</taxon>
        <taxon>fabids</taxon>
        <taxon>Fabales</taxon>
        <taxon>Fabaceae</taxon>
        <taxon>Papilionoideae</taxon>
        <taxon>50 kb inversion clade</taxon>
        <taxon>NPAAA clade</taxon>
        <taxon>Hologalegina</taxon>
        <taxon>robinioid clade</taxon>
        <taxon>Loteae</taxon>
        <taxon>Lotus</taxon>
    </lineage>
</organism>
<dbReference type="PANTHER" id="PTHR10792:SF8">
    <property type="entry name" value="RIBOSOME BIOGENESIS PROTEIN RLP24-RELATED"/>
    <property type="match status" value="1"/>
</dbReference>
<feature type="domain" description="TRASH" evidence="5">
    <location>
        <begin position="6"/>
        <end position="44"/>
    </location>
</feature>
<dbReference type="RefSeq" id="XP_057442895.1">
    <property type="nucleotide sequence ID" value="XM_057586912.1"/>
</dbReference>
<evidence type="ECO:0000256" key="4">
    <source>
        <dbReference type="ARBA" id="ARBA00023242"/>
    </source>
</evidence>
<dbReference type="KEGG" id="lja:130734469"/>
<dbReference type="PROSITE" id="PS01073">
    <property type="entry name" value="RIBOSOMAL_L24E"/>
    <property type="match status" value="1"/>
</dbReference>
<proteinExistence type="evidence at transcript level"/>
<evidence type="ECO:0000256" key="1">
    <source>
        <dbReference type="ARBA" id="ARBA00004123"/>
    </source>
</evidence>
<dbReference type="RefSeq" id="XP_057442894.1">
    <property type="nucleotide sequence ID" value="XM_057586911.1"/>
</dbReference>
<dbReference type="KEGG" id="lja:130734472"/>